<dbReference type="PANTHER" id="PTHR42714">
    <property type="entry name" value="TRNA MODIFICATION GTPASE GTPBP3"/>
    <property type="match status" value="1"/>
</dbReference>
<dbReference type="GO" id="GO:0002098">
    <property type="term" value="P:tRNA wobble uridine modification"/>
    <property type="evidence" value="ECO:0007669"/>
    <property type="project" value="TreeGrafter"/>
</dbReference>
<dbReference type="SUPFAM" id="SSF103025">
    <property type="entry name" value="Folate-binding domain"/>
    <property type="match status" value="1"/>
</dbReference>
<dbReference type="CDD" id="cd14858">
    <property type="entry name" value="TrmE_N"/>
    <property type="match status" value="1"/>
</dbReference>
<dbReference type="Pfam" id="PF10396">
    <property type="entry name" value="TrmE_N"/>
    <property type="match status" value="1"/>
</dbReference>
<dbReference type="GO" id="GO:0030488">
    <property type="term" value="P:tRNA methylation"/>
    <property type="evidence" value="ECO:0007669"/>
    <property type="project" value="TreeGrafter"/>
</dbReference>
<feature type="region of interest" description="Disordered" evidence="1">
    <location>
        <begin position="188"/>
        <end position="225"/>
    </location>
</feature>
<evidence type="ECO:0000256" key="1">
    <source>
        <dbReference type="SAM" id="MobiDB-lite"/>
    </source>
</evidence>
<feature type="non-terminal residue" evidence="3">
    <location>
        <position position="1"/>
    </location>
</feature>
<reference evidence="3 4" key="1">
    <citation type="journal article" date="2021" name="Sci. Rep.">
        <title>Genome sequencing of the multicellular alga Astrephomene provides insights into convergent evolution of germ-soma differentiation.</title>
        <authorList>
            <person name="Yamashita S."/>
            <person name="Yamamoto K."/>
            <person name="Matsuzaki R."/>
            <person name="Suzuki S."/>
            <person name="Yamaguchi H."/>
            <person name="Hirooka S."/>
            <person name="Minakuchi Y."/>
            <person name="Miyagishima S."/>
            <person name="Kawachi M."/>
            <person name="Toyoda A."/>
            <person name="Nozaki H."/>
        </authorList>
    </citation>
    <scope>NUCLEOTIDE SEQUENCE [LARGE SCALE GENOMIC DNA]</scope>
    <source>
        <strain evidence="3 4">NIES-4017</strain>
    </source>
</reference>
<dbReference type="Proteomes" id="UP001054857">
    <property type="component" value="Unassembled WGS sequence"/>
</dbReference>
<keyword evidence="4" id="KW-1185">Reference proteome</keyword>
<dbReference type="InterPro" id="IPR027266">
    <property type="entry name" value="TrmE/GcvT-like"/>
</dbReference>
<feature type="domain" description="GTP-binding protein TrmE N-terminal" evidence="2">
    <location>
        <begin position="266"/>
        <end position="367"/>
    </location>
</feature>
<dbReference type="AlphaFoldDB" id="A0AAD3DTS3"/>
<feature type="compositionally biased region" description="Polar residues" evidence="1">
    <location>
        <begin position="212"/>
        <end position="225"/>
    </location>
</feature>
<accession>A0AAD3DTS3</accession>
<dbReference type="PANTHER" id="PTHR42714:SF2">
    <property type="entry name" value="TRNA MODIFICATION GTPASE GTPBP3, MITOCHONDRIAL"/>
    <property type="match status" value="1"/>
</dbReference>
<evidence type="ECO:0000313" key="3">
    <source>
        <dbReference type="EMBL" id="GFR47846.1"/>
    </source>
</evidence>
<gene>
    <name evidence="3" type="ORF">Agub_g9626</name>
</gene>
<dbReference type="GO" id="GO:0005829">
    <property type="term" value="C:cytosol"/>
    <property type="evidence" value="ECO:0007669"/>
    <property type="project" value="TreeGrafter"/>
</dbReference>
<protein>
    <recommendedName>
        <fullName evidence="2">GTP-binding protein TrmE N-terminal domain-containing protein</fullName>
    </recommendedName>
</protein>
<sequence length="369" mass="39335">MSFFSRTCTPQLKVFIATRNVQLNRCVIISNPSSGLLVRPPSLSSTSPLLRGPDRQTTLHTSGLMFQFTASASRTNLNTTTRGSTDAGCSSPCLSHRLGRGVAGYGVQGHAPTFRASNPQLPAAMAWTAVQYNSRTSFKDSLRSPFKSHFSPRTPQLQPTVLPLKQHRPRSLTTGVGWAADAAITLQQPEPLQQPAERRGHVVDDDGDRNGCCSSSGNATGSGIANGSGNVHVEYGSSSNSCDSRTSSNSSSRKKDFILATRDEDTIASIVTGMSHGSVAIIRISGSDAVAIASKVFRPGGRVRADWRPESHRVYYGTAVDPEGRLLDEVLLLVMRSPRSYTAEDVAELHCHGGGVCAARVLGALQEAG</sequence>
<evidence type="ECO:0000313" key="4">
    <source>
        <dbReference type="Proteomes" id="UP001054857"/>
    </source>
</evidence>
<comment type="caution">
    <text evidence="3">The sequence shown here is derived from an EMBL/GenBank/DDBJ whole genome shotgun (WGS) entry which is preliminary data.</text>
</comment>
<name>A0AAD3DTS3_9CHLO</name>
<proteinExistence type="predicted"/>
<dbReference type="EMBL" id="BMAR01000020">
    <property type="protein sequence ID" value="GFR47846.1"/>
    <property type="molecule type" value="Genomic_DNA"/>
</dbReference>
<organism evidence="3 4">
    <name type="scientific">Astrephomene gubernaculifera</name>
    <dbReference type="NCBI Taxonomy" id="47775"/>
    <lineage>
        <taxon>Eukaryota</taxon>
        <taxon>Viridiplantae</taxon>
        <taxon>Chlorophyta</taxon>
        <taxon>core chlorophytes</taxon>
        <taxon>Chlorophyceae</taxon>
        <taxon>CS clade</taxon>
        <taxon>Chlamydomonadales</taxon>
        <taxon>Astrephomenaceae</taxon>
        <taxon>Astrephomene</taxon>
    </lineage>
</organism>
<dbReference type="Gene3D" id="3.30.1360.120">
    <property type="entry name" value="Probable tRNA modification gtpase trme, domain 1"/>
    <property type="match status" value="1"/>
</dbReference>
<dbReference type="InterPro" id="IPR018948">
    <property type="entry name" value="GTP-bd_TrmE_N"/>
</dbReference>
<evidence type="ECO:0000259" key="2">
    <source>
        <dbReference type="Pfam" id="PF10396"/>
    </source>
</evidence>